<feature type="transmembrane region" description="Helical" evidence="1">
    <location>
        <begin position="268"/>
        <end position="287"/>
    </location>
</feature>
<feature type="transmembrane region" description="Helical" evidence="1">
    <location>
        <begin position="50"/>
        <end position="71"/>
    </location>
</feature>
<feature type="transmembrane region" description="Helical" evidence="1">
    <location>
        <begin position="91"/>
        <end position="112"/>
    </location>
</feature>
<feature type="transmembrane region" description="Helical" evidence="1">
    <location>
        <begin position="205"/>
        <end position="232"/>
    </location>
</feature>
<feature type="transmembrane region" description="Helical" evidence="1">
    <location>
        <begin position="133"/>
        <end position="155"/>
    </location>
</feature>
<feature type="transmembrane region" description="Helical" evidence="1">
    <location>
        <begin position="175"/>
        <end position="193"/>
    </location>
</feature>
<dbReference type="RefSeq" id="WP_258821203.1">
    <property type="nucleotide sequence ID" value="NZ_JANUHB010000001.1"/>
</dbReference>
<reference evidence="2 3" key="1">
    <citation type="submission" date="2022-08" db="EMBL/GenBank/DDBJ databases">
        <title>Reclassification of Massilia species as members of the genera Telluria, Duganella, Pseudoduganella, Mokoshia gen. nov. and Zemynaea gen. nov. using orthogonal and non-orthogonal genome-based approaches.</title>
        <authorList>
            <person name="Bowman J.P."/>
        </authorList>
    </citation>
    <scope>NUCLEOTIDE SEQUENCE [LARGE SCALE GENOMIC DNA]</scope>
    <source>
        <strain evidence="2 3">JCM 31605</strain>
    </source>
</reference>
<proteinExistence type="predicted"/>
<evidence type="ECO:0000256" key="1">
    <source>
        <dbReference type="SAM" id="Phobius"/>
    </source>
</evidence>
<gene>
    <name evidence="2" type="ORF">NX774_05800</name>
</gene>
<feature type="transmembrane region" description="Helical" evidence="1">
    <location>
        <begin position="417"/>
        <end position="434"/>
    </location>
</feature>
<keyword evidence="1" id="KW-1133">Transmembrane helix</keyword>
<dbReference type="EMBL" id="JANUHB010000001">
    <property type="protein sequence ID" value="MCS0807437.1"/>
    <property type="molecule type" value="Genomic_DNA"/>
</dbReference>
<accession>A0ABT2D8G8</accession>
<dbReference type="Proteomes" id="UP001206126">
    <property type="component" value="Unassembled WGS sequence"/>
</dbReference>
<sequence length="448" mass="52048">MKHALYLLALCALSALMAVMPWGSFYLSLILAMTYLCYRPNRVLHPNNMVFAFYGLYVILSSSLNLILELIDWEYVLPWGQLIFWDRLSKYTLFQAEFTFLVLYFAFHFFTMERQAKPGNDTPVLHMEVDQRILAILYGCTVALAFTFIEVTAGLSAWVEEYSSTYLTMREGHGLLNEITITFGNLTVFLLGVQTFNAKRKTPSVIAALLLMVPLSFIGGVKSRFIFLLIMFLSPYFMRMRFNLKYLVIFTVSFFTLLYLGTLVRTEGFYATAPFFLEMMIGYFNAFQLHDGVVTTRDPALFTTLLQVFTKPLQILGFIHDPDANFDISVMLTKEFFPDQWYREHATQQWPLDTELYLNYYGFYLSWIPLIAYGYMVSTLYRAAVVRRNLRLMPIFIMEFIRIFSTMRGALIPWDTFFYVAQYIVIYLNCRLALKRVDLSAGSSGIHP</sequence>
<name>A0ABT2D8G8_9BURK</name>
<evidence type="ECO:0000313" key="2">
    <source>
        <dbReference type="EMBL" id="MCS0807437.1"/>
    </source>
</evidence>
<feature type="transmembrane region" description="Helical" evidence="1">
    <location>
        <begin position="360"/>
        <end position="380"/>
    </location>
</feature>
<keyword evidence="3" id="KW-1185">Reference proteome</keyword>
<evidence type="ECO:0008006" key="4">
    <source>
        <dbReference type="Google" id="ProtNLM"/>
    </source>
</evidence>
<organism evidence="2 3">
    <name type="scientific">Massilia agilis</name>
    <dbReference type="NCBI Taxonomy" id="1811226"/>
    <lineage>
        <taxon>Bacteria</taxon>
        <taxon>Pseudomonadati</taxon>
        <taxon>Pseudomonadota</taxon>
        <taxon>Betaproteobacteria</taxon>
        <taxon>Burkholderiales</taxon>
        <taxon>Oxalobacteraceae</taxon>
        <taxon>Telluria group</taxon>
        <taxon>Massilia</taxon>
    </lineage>
</organism>
<comment type="caution">
    <text evidence="2">The sequence shown here is derived from an EMBL/GenBank/DDBJ whole genome shotgun (WGS) entry which is preliminary data.</text>
</comment>
<feature type="transmembrane region" description="Helical" evidence="1">
    <location>
        <begin position="244"/>
        <end position="261"/>
    </location>
</feature>
<protein>
    <recommendedName>
        <fullName evidence="4">Oligosaccharide repeat unit polymerase</fullName>
    </recommendedName>
</protein>
<keyword evidence="1" id="KW-0472">Membrane</keyword>
<feature type="transmembrane region" description="Helical" evidence="1">
    <location>
        <begin position="6"/>
        <end position="38"/>
    </location>
</feature>
<evidence type="ECO:0000313" key="3">
    <source>
        <dbReference type="Proteomes" id="UP001206126"/>
    </source>
</evidence>
<keyword evidence="1" id="KW-0812">Transmembrane</keyword>